<sequence>MRAEFVFDERLGIPVPELAMEWDQYSEAARGEILMEWELIRGRIPDRIKEIERVIIRKQEHLNVEENFVISCALNWEIAEMASTINDLHLWYRANQEMTSRMHM</sequence>
<dbReference type="EMBL" id="QMFB01000060">
    <property type="protein sequence ID" value="RAV08327.1"/>
    <property type="molecule type" value="Genomic_DNA"/>
</dbReference>
<gene>
    <name evidence="1" type="ORF">DQG23_41175</name>
</gene>
<evidence type="ECO:0000313" key="2">
    <source>
        <dbReference type="Proteomes" id="UP000250369"/>
    </source>
</evidence>
<protein>
    <submittedName>
        <fullName evidence="1">Uncharacterized protein</fullName>
    </submittedName>
</protein>
<reference evidence="1 2" key="1">
    <citation type="journal article" date="2009" name="Int. J. Syst. Evol. Microbiol.">
        <title>Paenibacillus contaminans sp. nov., isolated from a contaminated laboratory plate.</title>
        <authorList>
            <person name="Chou J.H."/>
            <person name="Lee J.H."/>
            <person name="Lin M.C."/>
            <person name="Chang P.S."/>
            <person name="Arun A.B."/>
            <person name="Young C.C."/>
            <person name="Chen W.M."/>
        </authorList>
    </citation>
    <scope>NUCLEOTIDE SEQUENCE [LARGE SCALE GENOMIC DNA]</scope>
    <source>
        <strain evidence="1 2">CKOBP-6</strain>
    </source>
</reference>
<dbReference type="AlphaFoldDB" id="A0A329LU91"/>
<comment type="caution">
    <text evidence="1">The sequence shown here is derived from an EMBL/GenBank/DDBJ whole genome shotgun (WGS) entry which is preliminary data.</text>
</comment>
<dbReference type="Proteomes" id="UP000250369">
    <property type="component" value="Unassembled WGS sequence"/>
</dbReference>
<proteinExistence type="predicted"/>
<evidence type="ECO:0000313" key="1">
    <source>
        <dbReference type="EMBL" id="RAV08327.1"/>
    </source>
</evidence>
<name>A0A329LU91_9BACL</name>
<organism evidence="1 2">
    <name type="scientific">Paenibacillus contaminans</name>
    <dbReference type="NCBI Taxonomy" id="450362"/>
    <lineage>
        <taxon>Bacteria</taxon>
        <taxon>Bacillati</taxon>
        <taxon>Bacillota</taxon>
        <taxon>Bacilli</taxon>
        <taxon>Bacillales</taxon>
        <taxon>Paenibacillaceae</taxon>
        <taxon>Paenibacillus</taxon>
    </lineage>
</organism>
<keyword evidence="2" id="KW-1185">Reference proteome</keyword>
<accession>A0A329LU91</accession>
<dbReference type="OrthoDB" id="2989999at2"/>
<dbReference type="RefSeq" id="WP_113036863.1">
    <property type="nucleotide sequence ID" value="NZ_QMFB01000060.1"/>
</dbReference>